<evidence type="ECO:0000256" key="3">
    <source>
        <dbReference type="ARBA" id="ARBA00023235"/>
    </source>
</evidence>
<dbReference type="HAMAP" id="MF_00171">
    <property type="entry name" value="TruA"/>
    <property type="match status" value="1"/>
</dbReference>
<evidence type="ECO:0000313" key="6">
    <source>
        <dbReference type="Proteomes" id="UP000053240"/>
    </source>
</evidence>
<keyword evidence="3" id="KW-0413">Isomerase</keyword>
<dbReference type="GO" id="GO:0009982">
    <property type="term" value="F:pseudouridine synthase activity"/>
    <property type="evidence" value="ECO:0007669"/>
    <property type="project" value="InterPro"/>
</dbReference>
<dbReference type="PANTHER" id="PTHR11142">
    <property type="entry name" value="PSEUDOURIDYLATE SYNTHASE"/>
    <property type="match status" value="1"/>
</dbReference>
<accession>A0A194RHN8</accession>
<dbReference type="InterPro" id="IPR020095">
    <property type="entry name" value="PsdUridine_synth_TruA_C"/>
</dbReference>
<dbReference type="GO" id="GO:1990481">
    <property type="term" value="P:mRNA pseudouridine synthesis"/>
    <property type="evidence" value="ECO:0007669"/>
    <property type="project" value="TreeGrafter"/>
</dbReference>
<dbReference type="GO" id="GO:0005737">
    <property type="term" value="C:cytoplasm"/>
    <property type="evidence" value="ECO:0007669"/>
    <property type="project" value="TreeGrafter"/>
</dbReference>
<dbReference type="STRING" id="76193.A0A194RHN8"/>
<organism evidence="5 6">
    <name type="scientific">Papilio machaon</name>
    <name type="common">Old World swallowtail butterfly</name>
    <dbReference type="NCBI Taxonomy" id="76193"/>
    <lineage>
        <taxon>Eukaryota</taxon>
        <taxon>Metazoa</taxon>
        <taxon>Ecdysozoa</taxon>
        <taxon>Arthropoda</taxon>
        <taxon>Hexapoda</taxon>
        <taxon>Insecta</taxon>
        <taxon>Pterygota</taxon>
        <taxon>Neoptera</taxon>
        <taxon>Endopterygota</taxon>
        <taxon>Lepidoptera</taxon>
        <taxon>Glossata</taxon>
        <taxon>Ditrysia</taxon>
        <taxon>Papilionoidea</taxon>
        <taxon>Papilionidae</taxon>
        <taxon>Papilioninae</taxon>
        <taxon>Papilio</taxon>
    </lineage>
</organism>
<dbReference type="EMBL" id="KQ460152">
    <property type="protein sequence ID" value="KPJ17343.1"/>
    <property type="molecule type" value="Genomic_DNA"/>
</dbReference>
<dbReference type="InParanoid" id="A0A194RHN8"/>
<evidence type="ECO:0000313" key="5">
    <source>
        <dbReference type="EMBL" id="KPJ17343.1"/>
    </source>
</evidence>
<dbReference type="FunFam" id="3.30.70.580:FF:000007">
    <property type="entry name" value="tRNA pseudouridine synthase"/>
    <property type="match status" value="1"/>
</dbReference>
<dbReference type="Proteomes" id="UP000053240">
    <property type="component" value="Unassembled WGS sequence"/>
</dbReference>
<reference evidence="5 6" key="1">
    <citation type="journal article" date="2015" name="Nat. Commun.">
        <title>Outbred genome sequencing and CRISPR/Cas9 gene editing in butterflies.</title>
        <authorList>
            <person name="Li X."/>
            <person name="Fan D."/>
            <person name="Zhang W."/>
            <person name="Liu G."/>
            <person name="Zhang L."/>
            <person name="Zhao L."/>
            <person name="Fang X."/>
            <person name="Chen L."/>
            <person name="Dong Y."/>
            <person name="Chen Y."/>
            <person name="Ding Y."/>
            <person name="Zhao R."/>
            <person name="Feng M."/>
            <person name="Zhu Y."/>
            <person name="Feng Y."/>
            <person name="Jiang X."/>
            <person name="Zhu D."/>
            <person name="Xiang H."/>
            <person name="Feng X."/>
            <person name="Li S."/>
            <person name="Wang J."/>
            <person name="Zhang G."/>
            <person name="Kronforst M.R."/>
            <person name="Wang W."/>
        </authorList>
    </citation>
    <scope>NUCLEOTIDE SEQUENCE [LARGE SCALE GENOMIC DNA]</scope>
    <source>
        <strain evidence="5">Ya'a_city_454_Pm</strain>
        <tissue evidence="5">Whole body</tissue>
    </source>
</reference>
<name>A0A194RHN8_PAPMA</name>
<dbReference type="InterPro" id="IPR001406">
    <property type="entry name" value="PsdUridine_synth_TruA"/>
</dbReference>
<dbReference type="Gene3D" id="3.30.70.660">
    <property type="entry name" value="Pseudouridine synthase I, catalytic domain, C-terminal subdomain"/>
    <property type="match status" value="1"/>
</dbReference>
<keyword evidence="6" id="KW-1185">Reference proteome</keyword>
<proteinExistence type="inferred from homology"/>
<comment type="similarity">
    <text evidence="1">Belongs to the tRNA pseudouridine synthase TruA family.</text>
</comment>
<dbReference type="CDD" id="cd02569">
    <property type="entry name" value="PseudoU_synth_ScPus3"/>
    <property type="match status" value="1"/>
</dbReference>
<dbReference type="GO" id="GO:0003723">
    <property type="term" value="F:RNA binding"/>
    <property type="evidence" value="ECO:0007669"/>
    <property type="project" value="InterPro"/>
</dbReference>
<dbReference type="PANTHER" id="PTHR11142:SF5">
    <property type="entry name" value="TRNA PSEUDOURIDINE(38_39) SYNTHASE"/>
    <property type="match status" value="1"/>
</dbReference>
<dbReference type="InterPro" id="IPR020103">
    <property type="entry name" value="PsdUridine_synth_cat_dom_sf"/>
</dbReference>
<dbReference type="InterPro" id="IPR020097">
    <property type="entry name" value="PsdUridine_synth_TruA_a/b_dom"/>
</dbReference>
<feature type="domain" description="Pseudouridine synthase I TruA alpha/beta" evidence="4">
    <location>
        <begin position="165"/>
        <end position="279"/>
    </location>
</feature>
<gene>
    <name evidence="5" type="ORF">RR48_08529</name>
</gene>
<dbReference type="Gene3D" id="3.30.70.580">
    <property type="entry name" value="Pseudouridine synthase I, catalytic domain, N-terminal subdomain"/>
    <property type="match status" value="1"/>
</dbReference>
<dbReference type="SUPFAM" id="SSF55120">
    <property type="entry name" value="Pseudouridine synthase"/>
    <property type="match status" value="1"/>
</dbReference>
<dbReference type="AlphaFoldDB" id="A0A194RHN8"/>
<dbReference type="GO" id="GO:0005634">
    <property type="term" value="C:nucleus"/>
    <property type="evidence" value="ECO:0007669"/>
    <property type="project" value="TreeGrafter"/>
</dbReference>
<evidence type="ECO:0000256" key="2">
    <source>
        <dbReference type="ARBA" id="ARBA00022694"/>
    </source>
</evidence>
<dbReference type="InterPro" id="IPR020094">
    <property type="entry name" value="TruA/RsuA/RluB/E/F_N"/>
</dbReference>
<dbReference type="Pfam" id="PF01416">
    <property type="entry name" value="PseudoU_synth_1"/>
    <property type="match status" value="1"/>
</dbReference>
<dbReference type="GO" id="GO:0031119">
    <property type="term" value="P:tRNA pseudouridine synthesis"/>
    <property type="evidence" value="ECO:0007669"/>
    <property type="project" value="TreeGrafter"/>
</dbReference>
<dbReference type="FunCoup" id="A0A194RHN8">
    <property type="interactions" value="1838"/>
</dbReference>
<keyword evidence="2" id="KW-0819">tRNA processing</keyword>
<dbReference type="InterPro" id="IPR041707">
    <property type="entry name" value="Pus3-like"/>
</dbReference>
<evidence type="ECO:0000256" key="1">
    <source>
        <dbReference type="ARBA" id="ARBA00009375"/>
    </source>
</evidence>
<evidence type="ECO:0000259" key="4">
    <source>
        <dbReference type="Pfam" id="PF01416"/>
    </source>
</evidence>
<dbReference type="NCBIfam" id="TIGR00071">
    <property type="entry name" value="hisT_truA"/>
    <property type="match status" value="1"/>
</dbReference>
<sequence>MISSAEVNKKQFDFKKCHFRRVLLRILYFGWNYQGLAVQEDTTQTIEHHLFHALTKSCLIENRESSQYHRCGRTDKGVSAFGQVISISLRSKHPPDQQNIPESINSELPYCKTLNRLLPKDIRAVAWMPIPDDKPDYSARFDCKKRQYKYYFPRSNLDLDKMKEACHSIIGLKDFRNLCKMDVGNGVTEFYREIFKANIIPMDDNDKDKPTSMYCLQIEGNAFLWHQIRCIMGLLLLIGEGNEEPDVISKLLDVENYPRKPQYNMALDLPLNLYNCSYDLEDSNEWIYDFNELKSVIKILQSDWTIHSIKLTMIFDALRQLELEYSKLSEKKEEDINQKSKVLAYNDCLLQGVKSKVYTPLLKRETCTLTVVDASNNNIRCTNWLDRPEKYHDHTEDRREVEAIPRFRLTTFPPDVKWRCLRKMDEREGAGRRDGVMLPNTMETLLELRKKLNIFVELFGGKPFGVSFAEAISCLPLVQSPPFAAF</sequence>
<protein>
    <submittedName>
        <fullName evidence="5">tRNA pseudouridine synthase 3</fullName>
    </submittedName>
</protein>